<evidence type="ECO:0000313" key="1">
    <source>
        <dbReference type="EMBL" id="GIY61868.1"/>
    </source>
</evidence>
<gene>
    <name evidence="1" type="ORF">CEXT_482381</name>
</gene>
<dbReference type="EMBL" id="BPLR01013540">
    <property type="protein sequence ID" value="GIY61868.1"/>
    <property type="molecule type" value="Genomic_DNA"/>
</dbReference>
<accession>A0AAV4UVX6</accession>
<comment type="caution">
    <text evidence="1">The sequence shown here is derived from an EMBL/GenBank/DDBJ whole genome shotgun (WGS) entry which is preliminary data.</text>
</comment>
<proteinExistence type="predicted"/>
<reference evidence="1 2" key="1">
    <citation type="submission" date="2021-06" db="EMBL/GenBank/DDBJ databases">
        <title>Caerostris extrusa draft genome.</title>
        <authorList>
            <person name="Kono N."/>
            <person name="Arakawa K."/>
        </authorList>
    </citation>
    <scope>NUCLEOTIDE SEQUENCE [LARGE SCALE GENOMIC DNA]</scope>
</reference>
<name>A0AAV4UVX6_CAEEX</name>
<sequence>MDSYVESIGPPFLYGSRRTQSGISLLLVKKDTYNKVFVVNRPVFGALWCNKGLRFLYSYDKKLANNFDNVRDMYRSLYVVLAELLESDHKSMYTLLIGHFAFGHLCELWLLKSLFCPFVIV</sequence>
<evidence type="ECO:0000313" key="2">
    <source>
        <dbReference type="Proteomes" id="UP001054945"/>
    </source>
</evidence>
<keyword evidence="2" id="KW-1185">Reference proteome</keyword>
<protein>
    <submittedName>
        <fullName evidence="1">Uncharacterized protein</fullName>
    </submittedName>
</protein>
<dbReference type="AlphaFoldDB" id="A0AAV4UVX6"/>
<dbReference type="Proteomes" id="UP001054945">
    <property type="component" value="Unassembled WGS sequence"/>
</dbReference>
<organism evidence="1 2">
    <name type="scientific">Caerostris extrusa</name>
    <name type="common">Bark spider</name>
    <name type="synonym">Caerostris bankana</name>
    <dbReference type="NCBI Taxonomy" id="172846"/>
    <lineage>
        <taxon>Eukaryota</taxon>
        <taxon>Metazoa</taxon>
        <taxon>Ecdysozoa</taxon>
        <taxon>Arthropoda</taxon>
        <taxon>Chelicerata</taxon>
        <taxon>Arachnida</taxon>
        <taxon>Araneae</taxon>
        <taxon>Araneomorphae</taxon>
        <taxon>Entelegynae</taxon>
        <taxon>Araneoidea</taxon>
        <taxon>Araneidae</taxon>
        <taxon>Caerostris</taxon>
    </lineage>
</organism>